<evidence type="ECO:0000256" key="1">
    <source>
        <dbReference type="SAM" id="MobiDB-lite"/>
    </source>
</evidence>
<protein>
    <submittedName>
        <fullName evidence="2">Uncharacterized protein</fullName>
    </submittedName>
</protein>
<feature type="region of interest" description="Disordered" evidence="1">
    <location>
        <begin position="323"/>
        <end position="346"/>
    </location>
</feature>
<name>A0A858RB58_9PROT</name>
<sequence>MWDEATNDDPAAEWSPVALRGGAASLKLPSGWRRLSRDDGGLAFQSPGPNPVDLLVSITTYRNPYGVKAEEAIQYLDRENVLPHGIAPSEDAEDDRRWIAYAVTQPPDRQIFVWKVADFQPPDTVRVVTVQLLVPETSAAAPDLEELIDRLGEEAARVEFHDPTAPVPVTPVTMRNVAHGENVRFRLPWDWQVEMEGELSVFFREEADTGTLRVAVHAFPHTAEGGEALAQMVLRQTAEQFADGPDGRVGKGSLEFLREGEVLARFSTEGEEDGEKLYFHLWLRGSAADGQTTLALFSLAMPRDRGGSDLERATLAMLETEIRNAALGPGAEEVEDDDEPDEEGTA</sequence>
<dbReference type="KEGG" id="acru:HHL28_17605"/>
<gene>
    <name evidence="2" type="ORF">HHL28_17605</name>
</gene>
<organism evidence="2 3">
    <name type="scientific">Aerophototrophica crusticola</name>
    <dbReference type="NCBI Taxonomy" id="1709002"/>
    <lineage>
        <taxon>Bacteria</taxon>
        <taxon>Pseudomonadati</taxon>
        <taxon>Pseudomonadota</taxon>
        <taxon>Alphaproteobacteria</taxon>
        <taxon>Rhodospirillales</taxon>
        <taxon>Rhodospirillaceae</taxon>
        <taxon>Aerophototrophica</taxon>
    </lineage>
</organism>
<dbReference type="EMBL" id="CP051775">
    <property type="protein sequence ID" value="QJE74634.1"/>
    <property type="molecule type" value="Genomic_DNA"/>
</dbReference>
<proteinExistence type="predicted"/>
<evidence type="ECO:0000313" key="2">
    <source>
        <dbReference type="EMBL" id="QJE74634.1"/>
    </source>
</evidence>
<keyword evidence="3" id="KW-1185">Reference proteome</keyword>
<accession>A0A858RB58</accession>
<feature type="compositionally biased region" description="Acidic residues" evidence="1">
    <location>
        <begin position="332"/>
        <end position="346"/>
    </location>
</feature>
<dbReference type="AlphaFoldDB" id="A0A858RB58"/>
<dbReference type="Proteomes" id="UP000501891">
    <property type="component" value="Chromosome"/>
</dbReference>
<reference evidence="2" key="1">
    <citation type="submission" date="2020-04" db="EMBL/GenBank/DDBJ databases">
        <title>A desert anoxygenic phototrophic bacterium fixes CO2 using RubisCO under aerobic conditions.</title>
        <authorList>
            <person name="Tang K."/>
        </authorList>
    </citation>
    <scope>NUCLEOTIDE SEQUENCE [LARGE SCALE GENOMIC DNA]</scope>
    <source>
        <strain evidence="2">MIMtkB3</strain>
    </source>
</reference>
<evidence type="ECO:0000313" key="3">
    <source>
        <dbReference type="Proteomes" id="UP000501891"/>
    </source>
</evidence>